<dbReference type="InterPro" id="IPR051465">
    <property type="entry name" value="Cell_Envelope_Struct_Comp"/>
</dbReference>
<organism evidence="4 5">
    <name type="scientific">Desulfotomaculum nigrificans (strain DSM 14880 / VKM B-2319 / CO-1-SRB)</name>
    <name type="common">Desulfotomaculum carboxydivorans</name>
    <dbReference type="NCBI Taxonomy" id="868595"/>
    <lineage>
        <taxon>Bacteria</taxon>
        <taxon>Bacillati</taxon>
        <taxon>Bacillota</taxon>
        <taxon>Clostridia</taxon>
        <taxon>Eubacteriales</taxon>
        <taxon>Desulfotomaculaceae</taxon>
        <taxon>Desulfotomaculum</taxon>
    </lineage>
</organism>
<dbReference type="AlphaFoldDB" id="F6B3S0"/>
<gene>
    <name evidence="4" type="ordered locus">Desca_2399</name>
</gene>
<dbReference type="PROSITE" id="PS51272">
    <property type="entry name" value="SLH"/>
    <property type="match status" value="2"/>
</dbReference>
<proteinExistence type="predicted"/>
<feature type="domain" description="SLH" evidence="3">
    <location>
        <begin position="281"/>
        <end position="339"/>
    </location>
</feature>
<dbReference type="eggNOG" id="COG4632">
    <property type="taxonomic scope" value="Bacteria"/>
</dbReference>
<feature type="chain" id="PRO_5038999644" evidence="2">
    <location>
        <begin position="30"/>
        <end position="339"/>
    </location>
</feature>
<keyword evidence="5" id="KW-1185">Reference proteome</keyword>
<evidence type="ECO:0000256" key="1">
    <source>
        <dbReference type="ARBA" id="ARBA00022737"/>
    </source>
</evidence>
<protein>
    <submittedName>
        <fullName evidence="4">S-layer domain-containing protein</fullName>
    </submittedName>
</protein>
<keyword evidence="2" id="KW-0732">Signal</keyword>
<name>F6B3S0_DESCC</name>
<feature type="signal peptide" evidence="2">
    <location>
        <begin position="1"/>
        <end position="29"/>
    </location>
</feature>
<dbReference type="InterPro" id="IPR001119">
    <property type="entry name" value="SLH_dom"/>
</dbReference>
<evidence type="ECO:0000256" key="2">
    <source>
        <dbReference type="SAM" id="SignalP"/>
    </source>
</evidence>
<dbReference type="Pfam" id="PF00395">
    <property type="entry name" value="SLH"/>
    <property type="match status" value="2"/>
</dbReference>
<dbReference type="PANTHER" id="PTHR43308">
    <property type="entry name" value="OUTER MEMBRANE PROTEIN ALPHA-RELATED"/>
    <property type="match status" value="1"/>
</dbReference>
<evidence type="ECO:0000313" key="4">
    <source>
        <dbReference type="EMBL" id="AEF95229.1"/>
    </source>
</evidence>
<dbReference type="HOGENOM" id="CLU_808735_0_0_9"/>
<dbReference type="KEGG" id="dca:Desca_2399"/>
<evidence type="ECO:0000259" key="3">
    <source>
        <dbReference type="PROSITE" id="PS51272"/>
    </source>
</evidence>
<feature type="domain" description="SLH" evidence="3">
    <location>
        <begin position="224"/>
        <end position="280"/>
    </location>
</feature>
<sequence precursor="true">MLSSFANKKTTILVVVLLLWLAIPAASWAETDIKISVSDPDKKDQADYIGTTVNKVLDTPTVSFGENRVLGTLRITGKEGIGTPIKPGNKVKVSLPVGLSYMQVPNAQNYKNYVQWPEKVDGLKNQIVDGSDIPGVKFIAGTPRSITVEIGNVDYTGKTLALDFVFNKENFSTVRVTKLIEVAEDYKRHPNEGVTRLEFAKMLADVTVPFSSSASLTEEEQHLVEKFTDLPALTTRDKKNLSRLVKSGIIAGYPGGLFKPDKNITRAEAAVMVGRILPESKKKAVFKDNIPAWALESINNAKVYGLVVGYPDGTFRPDQLITKSEAVEILQRVLESYAN</sequence>
<dbReference type="STRING" id="868595.Desca_2399"/>
<keyword evidence="1" id="KW-0677">Repeat</keyword>
<accession>F6B3S0</accession>
<reference evidence="4" key="1">
    <citation type="submission" date="2011-05" db="EMBL/GenBank/DDBJ databases">
        <title>Complete sequence of Desulfotomaculum carboxydivorans CO-1-SRB.</title>
        <authorList>
            <consortium name="US DOE Joint Genome Institute"/>
            <person name="Lucas S."/>
            <person name="Han J."/>
            <person name="Lapidus A."/>
            <person name="Cheng J.-F."/>
            <person name="Goodwin L."/>
            <person name="Pitluck S."/>
            <person name="Peters L."/>
            <person name="Mikhailova N."/>
            <person name="Lu M."/>
            <person name="Han C."/>
            <person name="Tapia R."/>
            <person name="Land M."/>
            <person name="Hauser L."/>
            <person name="Kyrpides N."/>
            <person name="Ivanova N."/>
            <person name="Pagani I."/>
            <person name="Stams A."/>
            <person name="Plugge C."/>
            <person name="Muyzer G."/>
            <person name="Kuever J."/>
            <person name="Parshina S."/>
            <person name="Ivanova A."/>
            <person name="Nazina T."/>
            <person name="Woyke T."/>
        </authorList>
    </citation>
    <scope>NUCLEOTIDE SEQUENCE [LARGE SCALE GENOMIC DNA]</scope>
    <source>
        <strain evidence="4">CO-1-SRB</strain>
    </source>
</reference>
<evidence type="ECO:0000313" key="5">
    <source>
        <dbReference type="Proteomes" id="UP000009226"/>
    </source>
</evidence>
<dbReference type="Proteomes" id="UP000009226">
    <property type="component" value="Chromosome"/>
</dbReference>
<dbReference type="EMBL" id="CP002736">
    <property type="protein sequence ID" value="AEF95229.1"/>
    <property type="molecule type" value="Genomic_DNA"/>
</dbReference>